<reference evidence="2 3" key="1">
    <citation type="journal article" date="2018" name="New Phytol.">
        <title>Phylogenomics of Endogonaceae and evolution of mycorrhizas within Mucoromycota.</title>
        <authorList>
            <person name="Chang Y."/>
            <person name="Desiro A."/>
            <person name="Na H."/>
            <person name="Sandor L."/>
            <person name="Lipzen A."/>
            <person name="Clum A."/>
            <person name="Barry K."/>
            <person name="Grigoriev I.V."/>
            <person name="Martin F.M."/>
            <person name="Stajich J.E."/>
            <person name="Smith M.E."/>
            <person name="Bonito G."/>
            <person name="Spatafora J.W."/>
        </authorList>
    </citation>
    <scope>NUCLEOTIDE SEQUENCE [LARGE SCALE GENOMIC DNA]</scope>
    <source>
        <strain evidence="2 3">GMNB39</strain>
    </source>
</reference>
<dbReference type="AlphaFoldDB" id="A0A433C6B3"/>
<evidence type="ECO:0000313" key="2">
    <source>
        <dbReference type="EMBL" id="RUP34081.1"/>
    </source>
</evidence>
<protein>
    <submittedName>
        <fullName evidence="2">Uncharacterized protein</fullName>
    </submittedName>
</protein>
<evidence type="ECO:0000313" key="3">
    <source>
        <dbReference type="Proteomes" id="UP000268093"/>
    </source>
</evidence>
<dbReference type="Proteomes" id="UP000268093">
    <property type="component" value="Unassembled WGS sequence"/>
</dbReference>
<evidence type="ECO:0000256" key="1">
    <source>
        <dbReference type="SAM" id="MobiDB-lite"/>
    </source>
</evidence>
<comment type="caution">
    <text evidence="2">The sequence shown here is derived from an EMBL/GenBank/DDBJ whole genome shotgun (WGS) entry which is preliminary data.</text>
</comment>
<organism evidence="2 3">
    <name type="scientific">Jimgerdemannia flammicorona</name>
    <dbReference type="NCBI Taxonomy" id="994334"/>
    <lineage>
        <taxon>Eukaryota</taxon>
        <taxon>Fungi</taxon>
        <taxon>Fungi incertae sedis</taxon>
        <taxon>Mucoromycota</taxon>
        <taxon>Mucoromycotina</taxon>
        <taxon>Endogonomycetes</taxon>
        <taxon>Endogonales</taxon>
        <taxon>Endogonaceae</taxon>
        <taxon>Jimgerdemannia</taxon>
    </lineage>
</organism>
<dbReference type="OrthoDB" id="191139at2759"/>
<name>A0A433C6B3_9FUNG</name>
<keyword evidence="3" id="KW-1185">Reference proteome</keyword>
<proteinExistence type="predicted"/>
<accession>A0A433C6B3</accession>
<feature type="region of interest" description="Disordered" evidence="1">
    <location>
        <begin position="113"/>
        <end position="142"/>
    </location>
</feature>
<dbReference type="EMBL" id="RBNI01013325">
    <property type="protein sequence ID" value="RUP34081.1"/>
    <property type="molecule type" value="Genomic_DNA"/>
</dbReference>
<sequence>MTYEISFLLAPFPHLLLPFAPTGIQSVRPIQNYQHSLYLQLNRLYASRVSKLPAFTLAASGHHIDDKMTKNELIDDEGIFAMFWKTMPQGATTQVWVISALKDKSDAYLENVSVSSPRTEQAGDPKVAGEPKVAERLRSVSE</sequence>
<feature type="compositionally biased region" description="Basic and acidic residues" evidence="1">
    <location>
        <begin position="121"/>
        <end position="142"/>
    </location>
</feature>
<gene>
    <name evidence="2" type="ORF">BC936DRAFT_138546</name>
</gene>